<feature type="region of interest" description="Disordered" evidence="1">
    <location>
        <begin position="62"/>
        <end position="84"/>
    </location>
</feature>
<evidence type="ECO:0000313" key="2">
    <source>
        <dbReference type="Proteomes" id="UP000245320"/>
    </source>
</evidence>
<dbReference type="RefSeq" id="XP_019774721.1">
    <property type="nucleotide sequence ID" value="XM_019919162.1"/>
</dbReference>
<feature type="compositionally biased region" description="Low complexity" evidence="1">
    <location>
        <begin position="236"/>
        <end position="257"/>
    </location>
</feature>
<organism evidence="2 3">
    <name type="scientific">Tursiops truncatus</name>
    <name type="common">Atlantic bottle-nosed dolphin</name>
    <name type="synonym">Delphinus truncatus</name>
    <dbReference type="NCBI Taxonomy" id="9739"/>
    <lineage>
        <taxon>Eukaryota</taxon>
        <taxon>Metazoa</taxon>
        <taxon>Chordata</taxon>
        <taxon>Craniata</taxon>
        <taxon>Vertebrata</taxon>
        <taxon>Euteleostomi</taxon>
        <taxon>Mammalia</taxon>
        <taxon>Eutheria</taxon>
        <taxon>Laurasiatheria</taxon>
        <taxon>Artiodactyla</taxon>
        <taxon>Whippomorpha</taxon>
        <taxon>Cetacea</taxon>
        <taxon>Odontoceti</taxon>
        <taxon>Delphinidae</taxon>
        <taxon>Tursiops</taxon>
    </lineage>
</organism>
<feature type="compositionally biased region" description="Pro residues" evidence="1">
    <location>
        <begin position="146"/>
        <end position="158"/>
    </location>
</feature>
<dbReference type="AlphaFoldDB" id="A0A2U4A150"/>
<proteinExistence type="predicted"/>
<gene>
    <name evidence="3" type="primary">LOC109547324</name>
</gene>
<protein>
    <submittedName>
        <fullName evidence="3">Basic proline-rich protein-like</fullName>
    </submittedName>
</protein>
<dbReference type="Proteomes" id="UP000245320">
    <property type="component" value="Chromosome 1"/>
</dbReference>
<sequence length="292" mass="30286">MPPLPTHQSPRRVRSLFFPWRRRGLGWCWQPATPGAASAARAWPVPQRPRWVCPAGCAPRAQAEPAGERAPEAVRAPDDEGAPAWWSAPGTGTVLPEAACALKSEAQPAPPAGLPRLAEVRRSATLALPAPARRDPGLGPGARPLSLPPPPASPPPRAASPAPLKQRLRQPGPTWRPLPPTGVRARAGRGLPKGGRHSPSAPPAPRALVPGTEDIGERGGRVVLAARMVQPPPSASEPRASEPGAAVRDAAFGTGAPTEPPAPRTTRNRAPSLPSSAKAGPRFLLGYPSAPG</sequence>
<accession>A0A2U4A150</accession>
<evidence type="ECO:0000256" key="1">
    <source>
        <dbReference type="SAM" id="MobiDB-lite"/>
    </source>
</evidence>
<feature type="region of interest" description="Disordered" evidence="1">
    <location>
        <begin position="127"/>
        <end position="292"/>
    </location>
</feature>
<reference evidence="3" key="1">
    <citation type="submission" date="2025-08" db="UniProtKB">
        <authorList>
            <consortium name="RefSeq"/>
        </authorList>
    </citation>
    <scope>IDENTIFICATION</scope>
    <source>
        <tissue evidence="3">Spleen</tissue>
    </source>
</reference>
<dbReference type="InParanoid" id="A0A2U4A150"/>
<keyword evidence="2" id="KW-1185">Reference proteome</keyword>
<evidence type="ECO:0000313" key="3">
    <source>
        <dbReference type="RefSeq" id="XP_019774721.1"/>
    </source>
</evidence>
<name>A0A2U4A150_TURTR</name>
<feature type="compositionally biased region" description="Basic and acidic residues" evidence="1">
    <location>
        <begin position="66"/>
        <end position="78"/>
    </location>
</feature>